<dbReference type="EMBL" id="KB908703">
    <property type="protein sequence ID" value="EOA85301.1"/>
    <property type="molecule type" value="Genomic_DNA"/>
</dbReference>
<reference evidence="2 3" key="2">
    <citation type="journal article" date="2013" name="PLoS Genet.">
        <title>Comparative genome structure, secondary metabolite, and effector coding capacity across Cochliobolus pathogens.</title>
        <authorList>
            <person name="Condon B.J."/>
            <person name="Leng Y."/>
            <person name="Wu D."/>
            <person name="Bushley K.E."/>
            <person name="Ohm R.A."/>
            <person name="Otillar R."/>
            <person name="Martin J."/>
            <person name="Schackwitz W."/>
            <person name="Grimwood J."/>
            <person name="MohdZainudin N."/>
            <person name="Xue C."/>
            <person name="Wang R."/>
            <person name="Manning V.A."/>
            <person name="Dhillon B."/>
            <person name="Tu Z.J."/>
            <person name="Steffenson B.J."/>
            <person name="Salamov A."/>
            <person name="Sun H."/>
            <person name="Lowry S."/>
            <person name="LaButti K."/>
            <person name="Han J."/>
            <person name="Copeland A."/>
            <person name="Lindquist E."/>
            <person name="Barry K."/>
            <person name="Schmutz J."/>
            <person name="Baker S.E."/>
            <person name="Ciuffetti L.M."/>
            <person name="Grigoriev I.V."/>
            <person name="Zhong S."/>
            <person name="Turgeon B.G."/>
        </authorList>
    </citation>
    <scope>NUCLEOTIDE SEQUENCE [LARGE SCALE GENOMIC DNA]</scope>
    <source>
        <strain evidence="3">28A</strain>
    </source>
</reference>
<dbReference type="Proteomes" id="UP000016935">
    <property type="component" value="Unassembled WGS sequence"/>
</dbReference>
<gene>
    <name evidence="2" type="ORF">SETTUDRAFT_179792</name>
</gene>
<dbReference type="AlphaFoldDB" id="R0IKA4"/>
<name>R0IKA4_EXST2</name>
<accession>R0IKA4</accession>
<feature type="region of interest" description="Disordered" evidence="1">
    <location>
        <begin position="31"/>
        <end position="54"/>
    </location>
</feature>
<evidence type="ECO:0000313" key="3">
    <source>
        <dbReference type="Proteomes" id="UP000016935"/>
    </source>
</evidence>
<organism evidence="2 3">
    <name type="scientific">Exserohilum turcicum (strain 28A)</name>
    <name type="common">Northern leaf blight fungus</name>
    <name type="synonym">Setosphaeria turcica</name>
    <dbReference type="NCBI Taxonomy" id="671987"/>
    <lineage>
        <taxon>Eukaryota</taxon>
        <taxon>Fungi</taxon>
        <taxon>Dikarya</taxon>
        <taxon>Ascomycota</taxon>
        <taxon>Pezizomycotina</taxon>
        <taxon>Dothideomycetes</taxon>
        <taxon>Pleosporomycetidae</taxon>
        <taxon>Pleosporales</taxon>
        <taxon>Pleosporineae</taxon>
        <taxon>Pleosporaceae</taxon>
        <taxon>Exserohilum</taxon>
    </lineage>
</organism>
<dbReference type="GeneID" id="19401712"/>
<evidence type="ECO:0000313" key="2">
    <source>
        <dbReference type="EMBL" id="EOA85301.1"/>
    </source>
</evidence>
<feature type="region of interest" description="Disordered" evidence="1">
    <location>
        <begin position="99"/>
        <end position="129"/>
    </location>
</feature>
<dbReference type="RefSeq" id="XP_008027728.1">
    <property type="nucleotide sequence ID" value="XM_008029537.1"/>
</dbReference>
<dbReference type="HOGENOM" id="CLU_1185651_0_0_1"/>
<protein>
    <submittedName>
        <fullName evidence="2">Uncharacterized protein</fullName>
    </submittedName>
</protein>
<sequence length="234" mass="25348">MGNVRCIGPDAICESANGSKTIWVEALRTGSGWPLGSSQPRSDVGGFGRLSKNRPGTPHSYTIYLYPHAPSIHPPTPDLALRHNSRCRSSGMEHAHYVAGPRPGRHGSAADPDTASPQALPMPPPSTPTAAMLMQIGLDGARGRMRPPRFSFHHDSSIDRQKSRLHAFACPPPHFWNVENTAQGPVMLPTPVSLGMVSSRVCWESGGSSLPEPTVCVYQRLYWPRCRQAAICSP</sequence>
<keyword evidence="3" id="KW-1185">Reference proteome</keyword>
<reference evidence="2 3" key="1">
    <citation type="journal article" date="2012" name="PLoS Pathog.">
        <title>Diverse lifestyles and strategies of plant pathogenesis encoded in the genomes of eighteen Dothideomycetes fungi.</title>
        <authorList>
            <person name="Ohm R.A."/>
            <person name="Feau N."/>
            <person name="Henrissat B."/>
            <person name="Schoch C.L."/>
            <person name="Horwitz B.A."/>
            <person name="Barry K.W."/>
            <person name="Condon B.J."/>
            <person name="Copeland A.C."/>
            <person name="Dhillon B."/>
            <person name="Glaser F."/>
            <person name="Hesse C.N."/>
            <person name="Kosti I."/>
            <person name="LaButti K."/>
            <person name="Lindquist E.A."/>
            <person name="Lucas S."/>
            <person name="Salamov A.A."/>
            <person name="Bradshaw R.E."/>
            <person name="Ciuffetti L."/>
            <person name="Hamelin R.C."/>
            <person name="Kema G.H.J."/>
            <person name="Lawrence C."/>
            <person name="Scott J.A."/>
            <person name="Spatafora J.W."/>
            <person name="Turgeon B.G."/>
            <person name="de Wit P.J.G.M."/>
            <person name="Zhong S."/>
            <person name="Goodwin S.B."/>
            <person name="Grigoriev I.V."/>
        </authorList>
    </citation>
    <scope>NUCLEOTIDE SEQUENCE [LARGE SCALE GENOMIC DNA]</scope>
    <source>
        <strain evidence="3">28A</strain>
    </source>
</reference>
<proteinExistence type="predicted"/>
<evidence type="ECO:0000256" key="1">
    <source>
        <dbReference type="SAM" id="MobiDB-lite"/>
    </source>
</evidence>